<comment type="caution">
    <text evidence="4">The sequence shown here is derived from an EMBL/GenBank/DDBJ whole genome shotgun (WGS) entry which is preliminary data.</text>
</comment>
<gene>
    <name evidence="4" type="ORF">GBAR_LOCUS15825</name>
</gene>
<dbReference type="GO" id="GO:0009100">
    <property type="term" value="P:glycoprotein metabolic process"/>
    <property type="evidence" value="ECO:0007669"/>
    <property type="project" value="TreeGrafter"/>
</dbReference>
<dbReference type="EMBL" id="CASHTH010002299">
    <property type="protein sequence ID" value="CAI8027797.1"/>
    <property type="molecule type" value="Genomic_DNA"/>
</dbReference>
<keyword evidence="5" id="KW-1185">Reference proteome</keyword>
<dbReference type="PANTHER" id="PTHR13170:SF16">
    <property type="entry name" value="PROTEIN O-GLCNACASE"/>
    <property type="match status" value="1"/>
</dbReference>
<name>A0AA35SFA3_GEOBA</name>
<reference evidence="4" key="1">
    <citation type="submission" date="2023-03" db="EMBL/GenBank/DDBJ databases">
        <authorList>
            <person name="Steffen K."/>
            <person name="Cardenas P."/>
        </authorList>
    </citation>
    <scope>NUCLEOTIDE SEQUENCE</scope>
</reference>
<keyword evidence="2" id="KW-0326">Glycosidase</keyword>
<evidence type="ECO:0000313" key="4">
    <source>
        <dbReference type="EMBL" id="CAI8027797.1"/>
    </source>
</evidence>
<dbReference type="Gene3D" id="3.20.20.80">
    <property type="entry name" value="Glycosidases"/>
    <property type="match status" value="1"/>
</dbReference>
<dbReference type="InterPro" id="IPR051822">
    <property type="entry name" value="Glycosyl_Hydrolase_84"/>
</dbReference>
<dbReference type="GO" id="GO:0016231">
    <property type="term" value="F:beta-N-acetylglucosaminidase activity"/>
    <property type="evidence" value="ECO:0007669"/>
    <property type="project" value="TreeGrafter"/>
</dbReference>
<evidence type="ECO:0000259" key="3">
    <source>
        <dbReference type="PROSITE" id="PS52009"/>
    </source>
</evidence>
<evidence type="ECO:0000313" key="5">
    <source>
        <dbReference type="Proteomes" id="UP001174909"/>
    </source>
</evidence>
<sequence length="325" mass="36738">MYGRQRERKREKIATGNMWRRREQFLCGVVEGFYGRPWLSSQRVDLFNRMSEWGMNTYLYAPKDDDKHRASWRDLYSLEEAEQLSHLLLQASSRGIIFIYAIAPGLDMTFSSSQEISLLKRKLDQVSALGCNSFAILFDDIDTDLCPADDKMFSSFAHAQVATANELYCHLDRPNVFLFCPTEYCESRAVPSVAKSQYLQHIGAELDPGIDIMWTGPKVISKTISLSSIQELSGILRRPPVLWDKSPCQRLRPATTVPGTLQRSLGVPPIPPQWGPHKPQLRVLRQLHCHPHPGPVESILTATLQETLPHPTGISVGGRRSGKRV</sequence>
<keyword evidence="1" id="KW-0378">Hydrolase</keyword>
<proteinExistence type="predicted"/>
<dbReference type="InterPro" id="IPR017853">
    <property type="entry name" value="GH"/>
</dbReference>
<evidence type="ECO:0000256" key="2">
    <source>
        <dbReference type="ARBA" id="ARBA00023295"/>
    </source>
</evidence>
<dbReference type="AlphaFoldDB" id="A0AA35SFA3"/>
<dbReference type="Proteomes" id="UP001174909">
    <property type="component" value="Unassembled WGS sequence"/>
</dbReference>
<protein>
    <submittedName>
        <fullName evidence="4">Protein O-GlcNAcase</fullName>
    </submittedName>
</protein>
<dbReference type="PANTHER" id="PTHR13170">
    <property type="entry name" value="O-GLCNACASE"/>
    <property type="match status" value="1"/>
</dbReference>
<evidence type="ECO:0000256" key="1">
    <source>
        <dbReference type="ARBA" id="ARBA00022801"/>
    </source>
</evidence>
<dbReference type="PROSITE" id="PS52009">
    <property type="entry name" value="GH84"/>
    <property type="match status" value="1"/>
</dbReference>
<organism evidence="4 5">
    <name type="scientific">Geodia barretti</name>
    <name type="common">Barrett's horny sponge</name>
    <dbReference type="NCBI Taxonomy" id="519541"/>
    <lineage>
        <taxon>Eukaryota</taxon>
        <taxon>Metazoa</taxon>
        <taxon>Porifera</taxon>
        <taxon>Demospongiae</taxon>
        <taxon>Heteroscleromorpha</taxon>
        <taxon>Tetractinellida</taxon>
        <taxon>Astrophorina</taxon>
        <taxon>Geodiidae</taxon>
        <taxon>Geodia</taxon>
    </lineage>
</organism>
<feature type="domain" description="GH84" evidence="3">
    <location>
        <begin position="25"/>
        <end position="312"/>
    </location>
</feature>
<dbReference type="Pfam" id="PF07555">
    <property type="entry name" value="NAGidase"/>
    <property type="match status" value="1"/>
</dbReference>
<accession>A0AA35SFA3</accession>
<dbReference type="SUPFAM" id="SSF51445">
    <property type="entry name" value="(Trans)glycosidases"/>
    <property type="match status" value="1"/>
</dbReference>
<dbReference type="InterPro" id="IPR011496">
    <property type="entry name" value="O-GlcNAcase_cat"/>
</dbReference>